<evidence type="ECO:0000313" key="3">
    <source>
        <dbReference type="Proteomes" id="UP000275663"/>
    </source>
</evidence>
<proteinExistence type="predicted"/>
<dbReference type="AlphaFoldDB" id="A0A3S9HFE5"/>
<keyword evidence="1" id="KW-0472">Membrane</keyword>
<evidence type="ECO:0000313" key="2">
    <source>
        <dbReference type="EMBL" id="AZP10813.1"/>
    </source>
</evidence>
<organism evidence="2 3">
    <name type="scientific">Undibacterium parvum</name>
    <dbReference type="NCBI Taxonomy" id="401471"/>
    <lineage>
        <taxon>Bacteria</taxon>
        <taxon>Pseudomonadati</taxon>
        <taxon>Pseudomonadota</taxon>
        <taxon>Betaproteobacteria</taxon>
        <taxon>Burkholderiales</taxon>
        <taxon>Oxalobacteraceae</taxon>
        <taxon>Undibacterium</taxon>
    </lineage>
</organism>
<accession>A0A3S9HFE5</accession>
<evidence type="ECO:0000256" key="1">
    <source>
        <dbReference type="SAM" id="Phobius"/>
    </source>
</evidence>
<reference evidence="2 3" key="1">
    <citation type="journal article" date="2011" name="Int. J. Syst. Evol. Microbiol.">
        <title>Description of Undibacterium oligocarboniphilum sp. nov., isolated from purified water, and Undibacterium pigrum strain CCUG 49012 as the type strain of Undibacterium parvum sp. nov., and emended descriptions of the genus Undibacterium and the species Undibacterium pigrum.</title>
        <authorList>
            <person name="Eder W."/>
            <person name="Wanner G."/>
            <person name="Ludwig W."/>
            <person name="Busse H.J."/>
            <person name="Ziemke-Kageler F."/>
            <person name="Lang E."/>
        </authorList>
    </citation>
    <scope>NUCLEOTIDE SEQUENCE [LARGE SCALE GENOMIC DNA]</scope>
    <source>
        <strain evidence="2 3">DSM 23061</strain>
    </source>
</reference>
<protein>
    <recommendedName>
        <fullName evidence="4">DUF983 domain-containing protein</fullName>
    </recommendedName>
</protein>
<sequence length="102" mass="11155">MMSLACPKCGVRINALKVSENFVCSSCSVALKCKTTGLFICAFVLSTFADFIIYPFVYGVAGTDWWPGFVLRISISGAVFFALLFLLVDTYGSIQVKDESED</sequence>
<keyword evidence="1" id="KW-0812">Transmembrane</keyword>
<dbReference type="KEGG" id="upv:EJN92_01480"/>
<feature type="transmembrane region" description="Helical" evidence="1">
    <location>
        <begin position="38"/>
        <end position="57"/>
    </location>
</feature>
<name>A0A3S9HFE5_9BURK</name>
<keyword evidence="1" id="KW-1133">Transmembrane helix</keyword>
<dbReference type="Proteomes" id="UP000275663">
    <property type="component" value="Chromosome"/>
</dbReference>
<dbReference type="EMBL" id="CP034464">
    <property type="protein sequence ID" value="AZP10813.1"/>
    <property type="molecule type" value="Genomic_DNA"/>
</dbReference>
<keyword evidence="3" id="KW-1185">Reference proteome</keyword>
<gene>
    <name evidence="2" type="ORF">EJN92_01480</name>
</gene>
<evidence type="ECO:0008006" key="4">
    <source>
        <dbReference type="Google" id="ProtNLM"/>
    </source>
</evidence>
<feature type="transmembrane region" description="Helical" evidence="1">
    <location>
        <begin position="69"/>
        <end position="88"/>
    </location>
</feature>